<dbReference type="OrthoDB" id="658622at2"/>
<dbReference type="RefSeq" id="WP_090247448.1">
    <property type="nucleotide sequence ID" value="NZ_FPAS01000001.1"/>
</dbReference>
<evidence type="ECO:0000313" key="2">
    <source>
        <dbReference type="Proteomes" id="UP000236454"/>
    </source>
</evidence>
<dbReference type="Pfam" id="PF12864">
    <property type="entry name" value="DUF3822"/>
    <property type="match status" value="1"/>
</dbReference>
<gene>
    <name evidence="1" type="ORF">SAMN05216474_1248</name>
</gene>
<proteinExistence type="predicted"/>
<dbReference type="STRING" id="477690.SAMN05216474_1248"/>
<protein>
    <recommendedName>
        <fullName evidence="3">DUF3822 family protein</fullName>
    </recommendedName>
</protein>
<dbReference type="Proteomes" id="UP000236454">
    <property type="component" value="Unassembled WGS sequence"/>
</dbReference>
<evidence type="ECO:0008006" key="3">
    <source>
        <dbReference type="Google" id="ProtNLM"/>
    </source>
</evidence>
<reference evidence="1 2" key="1">
    <citation type="submission" date="2016-10" db="EMBL/GenBank/DDBJ databases">
        <authorList>
            <person name="de Groot N.N."/>
        </authorList>
    </citation>
    <scope>NUCLEOTIDE SEQUENCE [LARGE SCALE GENOMIC DNA]</scope>
    <source>
        <strain evidence="1 2">CGMCC 1.7005</strain>
    </source>
</reference>
<dbReference type="EMBL" id="FPAS01000001">
    <property type="protein sequence ID" value="SFT54905.1"/>
    <property type="molecule type" value="Genomic_DNA"/>
</dbReference>
<dbReference type="CDD" id="cd24013">
    <property type="entry name" value="ASKHA_ATPase_BT3980-like"/>
    <property type="match status" value="1"/>
</dbReference>
<dbReference type="Gene3D" id="3.30.420.260">
    <property type="match status" value="1"/>
</dbReference>
<dbReference type="AlphaFoldDB" id="A0A1I6YWQ6"/>
<accession>A0A1I6YWQ6</accession>
<name>A0A1I6YWQ6_9FLAO</name>
<dbReference type="Gene3D" id="3.30.420.250">
    <property type="match status" value="1"/>
</dbReference>
<dbReference type="InterPro" id="IPR024213">
    <property type="entry name" value="DUF3822"/>
</dbReference>
<keyword evidence="2" id="KW-1185">Reference proteome</keyword>
<sequence>MATQLCINITGTSAHFAEVLRSSEEVVNHYHLQFSSFVEEEIKTELLTFIHANNLRRDFDEVSLAYWNNTYTLVPFSLIDSKNYTDAFTLCFGDHFAKNEIDYNMLPQLGISSIFHLPSWIKSFFIVKYPRIVIQHASTLFLRGMNQANSFKPTVEIEVNDQHFYLNVFVHGELKFSNAFEYNHVNDIVYHTLLVLQKLEISKESGEIAISALNAKIDLKELKETFTSIDELKNIRLEVKEHQYIKHHLLCV</sequence>
<evidence type="ECO:0000313" key="1">
    <source>
        <dbReference type="EMBL" id="SFT54905.1"/>
    </source>
</evidence>
<organism evidence="1 2">
    <name type="scientific">Lishizhenia tianjinensis</name>
    <dbReference type="NCBI Taxonomy" id="477690"/>
    <lineage>
        <taxon>Bacteria</taxon>
        <taxon>Pseudomonadati</taxon>
        <taxon>Bacteroidota</taxon>
        <taxon>Flavobacteriia</taxon>
        <taxon>Flavobacteriales</taxon>
        <taxon>Crocinitomicaceae</taxon>
        <taxon>Lishizhenia</taxon>
    </lineage>
</organism>